<dbReference type="Proteomes" id="UP000261480">
    <property type="component" value="Unplaced"/>
</dbReference>
<accession>A0A3B3Y7T5</accession>
<name>A0A3B3Y7T5_9TELE</name>
<keyword evidence="2" id="KW-1185">Reference proteome</keyword>
<dbReference type="AlphaFoldDB" id="A0A3B3Y7T5"/>
<dbReference type="STRING" id="48701.ENSPMEP00000023389"/>
<organism evidence="1 2">
    <name type="scientific">Poecilia mexicana</name>
    <dbReference type="NCBI Taxonomy" id="48701"/>
    <lineage>
        <taxon>Eukaryota</taxon>
        <taxon>Metazoa</taxon>
        <taxon>Chordata</taxon>
        <taxon>Craniata</taxon>
        <taxon>Vertebrata</taxon>
        <taxon>Euteleostomi</taxon>
        <taxon>Actinopterygii</taxon>
        <taxon>Neopterygii</taxon>
        <taxon>Teleostei</taxon>
        <taxon>Neoteleostei</taxon>
        <taxon>Acanthomorphata</taxon>
        <taxon>Ovalentaria</taxon>
        <taxon>Atherinomorphae</taxon>
        <taxon>Cyprinodontiformes</taxon>
        <taxon>Poeciliidae</taxon>
        <taxon>Poeciliinae</taxon>
        <taxon>Poecilia</taxon>
    </lineage>
</organism>
<dbReference type="Ensembl" id="ENSPMET00000010309.1">
    <property type="protein sequence ID" value="ENSPMEP00000023389.1"/>
    <property type="gene ID" value="ENSPMEG00000004954.1"/>
</dbReference>
<reference evidence="1" key="2">
    <citation type="submission" date="2025-09" db="UniProtKB">
        <authorList>
            <consortium name="Ensembl"/>
        </authorList>
    </citation>
    <scope>IDENTIFICATION</scope>
</reference>
<sequence length="72" mass="8353">MGVQGLASFLDKHRNIYREVRFGRSRLLVDGCSLNYQLYFSSGEARSQEVLSPEETSFYFNININKMTVQIK</sequence>
<reference evidence="1" key="1">
    <citation type="submission" date="2025-08" db="UniProtKB">
        <authorList>
            <consortium name="Ensembl"/>
        </authorList>
    </citation>
    <scope>IDENTIFICATION</scope>
</reference>
<proteinExistence type="predicted"/>
<evidence type="ECO:0000313" key="2">
    <source>
        <dbReference type="Proteomes" id="UP000261480"/>
    </source>
</evidence>
<evidence type="ECO:0008006" key="3">
    <source>
        <dbReference type="Google" id="ProtNLM"/>
    </source>
</evidence>
<protein>
    <recommendedName>
        <fullName evidence="3">XPG N-terminal domain-containing protein</fullName>
    </recommendedName>
</protein>
<evidence type="ECO:0000313" key="1">
    <source>
        <dbReference type="Ensembl" id="ENSPMEP00000023389.1"/>
    </source>
</evidence>